<dbReference type="Pfam" id="PF24684">
    <property type="entry name" value="Vgb_lyase"/>
    <property type="match status" value="1"/>
</dbReference>
<proteinExistence type="predicted"/>
<evidence type="ECO:0000313" key="3">
    <source>
        <dbReference type="Proteomes" id="UP000324233"/>
    </source>
</evidence>
<keyword evidence="3" id="KW-1185">Reference proteome</keyword>
<dbReference type="SUPFAM" id="SSF63829">
    <property type="entry name" value="Calcium-dependent phosphotriesterase"/>
    <property type="match status" value="1"/>
</dbReference>
<sequence>MNSSIFGADKVDRGQRPLPSAAYRRRVGSRRRLTMETLEPRQLLATITTYPTTAGSGQAEVTVASGLIWFTELSANTIGSIDPAHPEAGVTSRTLGNAGPPVTITTGPDNAVWYTAFGKGTMSRLDPANPAAAIQSYALPGKNYTPANSAAAFPFSATPSDLTAGPGGLIWYTDPANNAIGNLDPAHPANTSALAVTRPAGMLGIKNLTSHIVSSAGKLWFTEASFANGAVASSGVGIYDPTANTWNEVVLPNSAGLQPFDITTVGQSIWVSLANITTNASGTVVNSAKVARIDPTNNNAVSVFTLPTPPAPANASLPYPYRIAAGPDGNLWFSDVQNGEIGTFNVTSHATTYLTLPAAGASPNGLVASAVDGAVWYADATGSVGRIIQGTQLTITPPNQPPATLNAGTPFGLTVYATNAAGTLDPSFNGNVTIALANNPGGSTLGGTKTVNAVNGVATFSGLTLDKASNGYTLTVSTSGLTSATTTGVNVSSAVQGATHLVVQSVSPTSMNPGTPFSVIVRAENASGAVDTTYTGSVTIALASNPGNSTLGGTLTVNAAGGVATFNGLTLNNAGNGYTLGVTASGLAGATTSGINVAPPAQHATHLVIAAQPPSSALTGSPFSVVVQALTDGGAIDPSFSGSVTISLANGASGLGGQTTIQAVNGVATFNNLTLANVGSGYALVVTSPGLAGTNSAAITVQAPTPPSPVIVAASIVMNPPKKKRGKATFGGFQIQFNSAMDGASFGNGNNYSLRAMVQVTQKVGKKRVKVLQPAKPVAFSIQVVDSTTVKLVTTNQKVFKLGGQLTLSGISAAGGIKSAAGGYLGGVTGSVLTFSISKNAKSITRIS</sequence>
<dbReference type="EC" id="4.2.99.-" evidence="2"/>
<evidence type="ECO:0000256" key="1">
    <source>
        <dbReference type="SAM" id="MobiDB-lite"/>
    </source>
</evidence>
<dbReference type="PANTHER" id="PTHR40274">
    <property type="entry name" value="VIRGINIAMYCIN B LYASE"/>
    <property type="match status" value="1"/>
</dbReference>
<gene>
    <name evidence="2" type="primary">vgb_2</name>
    <name evidence="2" type="ORF">OJF2_72340</name>
</gene>
<dbReference type="OrthoDB" id="2633250at2"/>
<dbReference type="PANTHER" id="PTHR40274:SF3">
    <property type="entry name" value="VIRGINIAMYCIN B LYASE"/>
    <property type="match status" value="1"/>
</dbReference>
<name>A0A5B9WD80_9BACT</name>
<dbReference type="AlphaFoldDB" id="A0A5B9WD80"/>
<dbReference type="KEGG" id="agv:OJF2_72340"/>
<dbReference type="InterPro" id="IPR015943">
    <property type="entry name" value="WD40/YVTN_repeat-like_dom_sf"/>
</dbReference>
<dbReference type="EMBL" id="CP042997">
    <property type="protein sequence ID" value="QEH38628.1"/>
    <property type="molecule type" value="Genomic_DNA"/>
</dbReference>
<dbReference type="InterPro" id="IPR051344">
    <property type="entry name" value="Vgb"/>
</dbReference>
<accession>A0A5B9WD80</accession>
<dbReference type="GO" id="GO:0016829">
    <property type="term" value="F:lyase activity"/>
    <property type="evidence" value="ECO:0007669"/>
    <property type="project" value="UniProtKB-KW"/>
</dbReference>
<dbReference type="SUPFAM" id="SSF63825">
    <property type="entry name" value="YWTD domain"/>
    <property type="match status" value="1"/>
</dbReference>
<dbReference type="Proteomes" id="UP000324233">
    <property type="component" value="Chromosome"/>
</dbReference>
<evidence type="ECO:0000313" key="2">
    <source>
        <dbReference type="EMBL" id="QEH38628.1"/>
    </source>
</evidence>
<protein>
    <submittedName>
        <fullName evidence="2">Virginiamycin B lyase</fullName>
        <ecNumber evidence="2">4.2.99.-</ecNumber>
    </submittedName>
</protein>
<feature type="region of interest" description="Disordered" evidence="1">
    <location>
        <begin position="1"/>
        <end position="21"/>
    </location>
</feature>
<dbReference type="RefSeq" id="WP_148598048.1">
    <property type="nucleotide sequence ID" value="NZ_CP042997.1"/>
</dbReference>
<dbReference type="Gene3D" id="2.130.10.10">
    <property type="entry name" value="YVTN repeat-like/Quinoprotein amine dehydrogenase"/>
    <property type="match status" value="2"/>
</dbReference>
<organism evidence="2 3">
    <name type="scientific">Aquisphaera giovannonii</name>
    <dbReference type="NCBI Taxonomy" id="406548"/>
    <lineage>
        <taxon>Bacteria</taxon>
        <taxon>Pseudomonadati</taxon>
        <taxon>Planctomycetota</taxon>
        <taxon>Planctomycetia</taxon>
        <taxon>Isosphaerales</taxon>
        <taxon>Isosphaeraceae</taxon>
        <taxon>Aquisphaera</taxon>
    </lineage>
</organism>
<keyword evidence="2" id="KW-0456">Lyase</keyword>
<reference evidence="2 3" key="1">
    <citation type="submission" date="2019-08" db="EMBL/GenBank/DDBJ databases">
        <title>Deep-cultivation of Planctomycetes and their phenomic and genomic characterization uncovers novel biology.</title>
        <authorList>
            <person name="Wiegand S."/>
            <person name="Jogler M."/>
            <person name="Boedeker C."/>
            <person name="Pinto D."/>
            <person name="Vollmers J."/>
            <person name="Rivas-Marin E."/>
            <person name="Kohn T."/>
            <person name="Peeters S.H."/>
            <person name="Heuer A."/>
            <person name="Rast P."/>
            <person name="Oberbeckmann S."/>
            <person name="Bunk B."/>
            <person name="Jeske O."/>
            <person name="Meyerdierks A."/>
            <person name="Storesund J.E."/>
            <person name="Kallscheuer N."/>
            <person name="Luecker S."/>
            <person name="Lage O.M."/>
            <person name="Pohl T."/>
            <person name="Merkel B.J."/>
            <person name="Hornburger P."/>
            <person name="Mueller R.-W."/>
            <person name="Bruemmer F."/>
            <person name="Labrenz M."/>
            <person name="Spormann A.M."/>
            <person name="Op den Camp H."/>
            <person name="Overmann J."/>
            <person name="Amann R."/>
            <person name="Jetten M.S.M."/>
            <person name="Mascher T."/>
            <person name="Medema M.H."/>
            <person name="Devos D.P."/>
            <person name="Kaster A.-K."/>
            <person name="Ovreas L."/>
            <person name="Rohde M."/>
            <person name="Galperin M.Y."/>
            <person name="Jogler C."/>
        </authorList>
    </citation>
    <scope>NUCLEOTIDE SEQUENCE [LARGE SCALE GENOMIC DNA]</scope>
    <source>
        <strain evidence="2 3">OJF2</strain>
    </source>
</reference>